<comment type="subcellular location">
    <subcellularLocation>
        <location evidence="1">Cell membrane</location>
        <topology evidence="1">Lipid-anchor</topology>
    </subcellularLocation>
</comment>
<sequence length="513" mass="56811">MKRILSTGLAVVIALSTVLAGCGKPDAAADSNAGAGAAKGGEKVLTIARSSDIIGFDVHNHGFTSTESVHVNMFNYLVKKSADGKFMPDLALSWETVNPTTWRFKLRDNVKFHNGDPFTAADVKYSLERVAKDPKLVENGNYKQIKEVKVVDDHTVDVITTDTEPVLLSRLSRLGSSMLPSKYIQEKGFDEFLKNPIGTGPYKFSQWVRDDRVVLVKSDGYWGDKPKWDKLVFRSIPEEATRVSELLTGGVDIAVQIPPTDMKRVNDNKATQSMTGPTTRVMMLALRTTAGPTADAKVREAIDLAIDKKALIDNLFEGEGTQTMTPIIPGVFGAKPDLYGKSQFDPERAKQLLKEAGYDKGLTINFMGSVGKTLKDKETSELIAAMLGEVGIKVNLEILETSKFNEKRNAGNYGDMFLVAYANSMFDAALLYKRLTPDTGYNKPEVLNLLNTAEKNMNPQEREKQFQQVQDILAKDHPQINLMQLVANYGVNKRLNFTPRIDEITYADEITLK</sequence>
<dbReference type="SUPFAM" id="SSF53850">
    <property type="entry name" value="Periplasmic binding protein-like II"/>
    <property type="match status" value="1"/>
</dbReference>
<evidence type="ECO:0000313" key="8">
    <source>
        <dbReference type="Proteomes" id="UP000293142"/>
    </source>
</evidence>
<comment type="similarity">
    <text evidence="2">Belongs to the bacterial solute-binding protein 5 family.</text>
</comment>
<dbReference type="GO" id="GO:1904680">
    <property type="term" value="F:peptide transmembrane transporter activity"/>
    <property type="evidence" value="ECO:0007669"/>
    <property type="project" value="TreeGrafter"/>
</dbReference>
<evidence type="ECO:0000256" key="3">
    <source>
        <dbReference type="ARBA" id="ARBA00022448"/>
    </source>
</evidence>
<dbReference type="PROSITE" id="PS01040">
    <property type="entry name" value="SBP_BACTERIAL_5"/>
    <property type="match status" value="1"/>
</dbReference>
<dbReference type="Gene3D" id="3.40.190.10">
    <property type="entry name" value="Periplasmic binding protein-like II"/>
    <property type="match status" value="1"/>
</dbReference>
<dbReference type="CDD" id="cd08498">
    <property type="entry name" value="PBP2_NikA_DppA_OppA_like_2"/>
    <property type="match status" value="1"/>
</dbReference>
<dbReference type="EMBL" id="SIRE01000007">
    <property type="protein sequence ID" value="TBL79448.1"/>
    <property type="molecule type" value="Genomic_DNA"/>
</dbReference>
<feature type="chain" id="PRO_5039502322" evidence="5">
    <location>
        <begin position="21"/>
        <end position="513"/>
    </location>
</feature>
<evidence type="ECO:0000256" key="1">
    <source>
        <dbReference type="ARBA" id="ARBA00004193"/>
    </source>
</evidence>
<feature type="domain" description="Solute-binding protein family 5" evidence="6">
    <location>
        <begin position="85"/>
        <end position="440"/>
    </location>
</feature>
<dbReference type="PANTHER" id="PTHR30290:SF9">
    <property type="entry name" value="OLIGOPEPTIDE-BINDING PROTEIN APPA"/>
    <property type="match status" value="1"/>
</dbReference>
<evidence type="ECO:0000256" key="5">
    <source>
        <dbReference type="SAM" id="SignalP"/>
    </source>
</evidence>
<keyword evidence="3" id="KW-0813">Transport</keyword>
<dbReference type="PANTHER" id="PTHR30290">
    <property type="entry name" value="PERIPLASMIC BINDING COMPONENT OF ABC TRANSPORTER"/>
    <property type="match status" value="1"/>
</dbReference>
<evidence type="ECO:0000256" key="4">
    <source>
        <dbReference type="ARBA" id="ARBA00022729"/>
    </source>
</evidence>
<dbReference type="InterPro" id="IPR030678">
    <property type="entry name" value="Peptide/Ni-bd"/>
</dbReference>
<accession>A0A4Q9DV31</accession>
<dbReference type="Gene3D" id="3.90.76.10">
    <property type="entry name" value="Dipeptide-binding Protein, Domain 1"/>
    <property type="match status" value="1"/>
</dbReference>
<dbReference type="InterPro" id="IPR023765">
    <property type="entry name" value="SBP_5_CS"/>
</dbReference>
<organism evidence="7 8">
    <name type="scientific">Paenibacillus thalictri</name>
    <dbReference type="NCBI Taxonomy" id="2527873"/>
    <lineage>
        <taxon>Bacteria</taxon>
        <taxon>Bacillati</taxon>
        <taxon>Bacillota</taxon>
        <taxon>Bacilli</taxon>
        <taxon>Bacillales</taxon>
        <taxon>Paenibacillaceae</taxon>
        <taxon>Paenibacillus</taxon>
    </lineage>
</organism>
<dbReference type="InterPro" id="IPR000914">
    <property type="entry name" value="SBP_5_dom"/>
</dbReference>
<proteinExistence type="inferred from homology"/>
<keyword evidence="8" id="KW-1185">Reference proteome</keyword>
<evidence type="ECO:0000313" key="7">
    <source>
        <dbReference type="EMBL" id="TBL79448.1"/>
    </source>
</evidence>
<dbReference type="InterPro" id="IPR039424">
    <property type="entry name" value="SBP_5"/>
</dbReference>
<dbReference type="AlphaFoldDB" id="A0A4Q9DV31"/>
<keyword evidence="4 5" id="KW-0732">Signal</keyword>
<dbReference type="PROSITE" id="PS51257">
    <property type="entry name" value="PROKAR_LIPOPROTEIN"/>
    <property type="match status" value="1"/>
</dbReference>
<reference evidence="7 8" key="1">
    <citation type="submission" date="2019-02" db="EMBL/GenBank/DDBJ databases">
        <title>Paenibacillus sp. nov., isolated from surface-sterilized tissue of Thalictrum simplex L.</title>
        <authorList>
            <person name="Tuo L."/>
        </authorList>
    </citation>
    <scope>NUCLEOTIDE SEQUENCE [LARGE SCALE GENOMIC DNA]</scope>
    <source>
        <strain evidence="7 8">N2SHLJ1</strain>
    </source>
</reference>
<dbReference type="GO" id="GO:0042597">
    <property type="term" value="C:periplasmic space"/>
    <property type="evidence" value="ECO:0007669"/>
    <property type="project" value="UniProtKB-ARBA"/>
</dbReference>
<dbReference type="GO" id="GO:0015833">
    <property type="term" value="P:peptide transport"/>
    <property type="evidence" value="ECO:0007669"/>
    <property type="project" value="TreeGrafter"/>
</dbReference>
<dbReference type="Proteomes" id="UP000293142">
    <property type="component" value="Unassembled WGS sequence"/>
</dbReference>
<evidence type="ECO:0000256" key="2">
    <source>
        <dbReference type="ARBA" id="ARBA00005695"/>
    </source>
</evidence>
<dbReference type="PIRSF" id="PIRSF002741">
    <property type="entry name" value="MppA"/>
    <property type="match status" value="1"/>
</dbReference>
<comment type="caution">
    <text evidence="7">The sequence shown here is derived from an EMBL/GenBank/DDBJ whole genome shotgun (WGS) entry which is preliminary data.</text>
</comment>
<name>A0A4Q9DV31_9BACL</name>
<dbReference type="Pfam" id="PF00496">
    <property type="entry name" value="SBP_bac_5"/>
    <property type="match status" value="1"/>
</dbReference>
<gene>
    <name evidence="7" type="ORF">EYB31_11075</name>
</gene>
<evidence type="ECO:0000259" key="6">
    <source>
        <dbReference type="Pfam" id="PF00496"/>
    </source>
</evidence>
<dbReference type="RefSeq" id="WP_131013392.1">
    <property type="nucleotide sequence ID" value="NZ_SIRE01000007.1"/>
</dbReference>
<protein>
    <submittedName>
        <fullName evidence="7">ABC transporter substrate-binding protein</fullName>
    </submittedName>
</protein>
<feature type="signal peptide" evidence="5">
    <location>
        <begin position="1"/>
        <end position="20"/>
    </location>
</feature>
<dbReference type="Gene3D" id="3.10.105.10">
    <property type="entry name" value="Dipeptide-binding Protein, Domain 3"/>
    <property type="match status" value="1"/>
</dbReference>
<dbReference type="GO" id="GO:0043190">
    <property type="term" value="C:ATP-binding cassette (ABC) transporter complex"/>
    <property type="evidence" value="ECO:0007669"/>
    <property type="project" value="InterPro"/>
</dbReference>
<dbReference type="OrthoDB" id="9796817at2"/>